<feature type="region of interest" description="Disordered" evidence="1">
    <location>
        <begin position="24"/>
        <end position="46"/>
    </location>
</feature>
<protein>
    <submittedName>
        <fullName evidence="2">Uncharacterized protein</fullName>
    </submittedName>
</protein>
<dbReference type="AlphaFoldDB" id="A0A8H8CED9"/>
<organism evidence="2">
    <name type="scientific">Psilocybe cubensis</name>
    <name type="common">Psychedelic mushroom</name>
    <name type="synonym">Stropharia cubensis</name>
    <dbReference type="NCBI Taxonomy" id="181762"/>
    <lineage>
        <taxon>Eukaryota</taxon>
        <taxon>Fungi</taxon>
        <taxon>Dikarya</taxon>
        <taxon>Basidiomycota</taxon>
        <taxon>Agaricomycotina</taxon>
        <taxon>Agaricomycetes</taxon>
        <taxon>Agaricomycetidae</taxon>
        <taxon>Agaricales</taxon>
        <taxon>Agaricineae</taxon>
        <taxon>Strophariaceae</taxon>
        <taxon>Psilocybe</taxon>
    </lineage>
</organism>
<name>A0A8H8CED9_PSICU</name>
<dbReference type="EMBL" id="JAFIQS010000018">
    <property type="protein sequence ID" value="KAG5162513.1"/>
    <property type="molecule type" value="Genomic_DNA"/>
</dbReference>
<accession>A0A8H8CED9</accession>
<sequence>MPCTSQHLQMLPSQTNQCNNLFRRVKGPKPGPSKRPVVPTPAERRKAANDKFQAMKNHVLHGKDANNKDEPADKGRHTITAYCKANPGATGQCSTETHLCHVPSANKSLWDDRAGKHTHADIENHCTDAILNHSKNPSNNRGHVVQTAAGHHICIKYTSGENNGGTGTCYHAGVNVVQGGLPGDTCDHTGNTATNKEHRADFRCSDIH</sequence>
<evidence type="ECO:0000256" key="1">
    <source>
        <dbReference type="SAM" id="MobiDB-lite"/>
    </source>
</evidence>
<comment type="caution">
    <text evidence="2">The sequence shown here is derived from an EMBL/GenBank/DDBJ whole genome shotgun (WGS) entry which is preliminary data.</text>
</comment>
<gene>
    <name evidence="2" type="ORF">JR316_012398</name>
</gene>
<reference evidence="2" key="1">
    <citation type="submission" date="2021-02" db="EMBL/GenBank/DDBJ databases">
        <title>Psilocybe cubensis genome.</title>
        <authorList>
            <person name="Mckernan K.J."/>
            <person name="Crawford S."/>
            <person name="Trippe A."/>
            <person name="Kane L.T."/>
            <person name="Mclaughlin S."/>
        </authorList>
    </citation>
    <scope>NUCLEOTIDE SEQUENCE [LARGE SCALE GENOMIC DNA]</scope>
    <source>
        <strain evidence="2">MGC-MH-2018</strain>
    </source>
</reference>
<proteinExistence type="predicted"/>
<evidence type="ECO:0000313" key="2">
    <source>
        <dbReference type="EMBL" id="KAG5162513.1"/>
    </source>
</evidence>